<dbReference type="EMBL" id="JAKVPY010000008">
    <property type="protein sequence ID" value="MCH4563133.1"/>
    <property type="molecule type" value="Genomic_DNA"/>
</dbReference>
<protein>
    <submittedName>
        <fullName evidence="1">Uncharacterized protein</fullName>
    </submittedName>
</protein>
<accession>A0ABS9RTF5</accession>
<reference evidence="1 2" key="1">
    <citation type="submission" date="2022-02" db="EMBL/GenBank/DDBJ databases">
        <title>Halomonas fukangensis sp. nov., a halophilic bacterium isolated from a bulk soil of Kalidium foliatum at Fukang.</title>
        <authorList>
            <person name="Huang Y."/>
        </authorList>
    </citation>
    <scope>NUCLEOTIDE SEQUENCE [LARGE SCALE GENOMIC DNA]</scope>
    <source>
        <strain evidence="1 2">EGI 63088</strain>
    </source>
</reference>
<proteinExistence type="predicted"/>
<sequence>MADIDTPPRRPSWWKRLGEHCYRASTPQLVRDMQHESSGAFDALVKDLEAPLEVGFEREVARQMNQGAYLAFVPSETLMPVMMQRFGLEASRIAEDSDLQAMRRTCNACPVAGRCWRAMRRDAGVEECRGFCPNAEAFDRRAAVAG</sequence>
<dbReference type="Proteomes" id="UP001202117">
    <property type="component" value="Unassembled WGS sequence"/>
</dbReference>
<dbReference type="RefSeq" id="WP_240567884.1">
    <property type="nucleotide sequence ID" value="NZ_JAKVPY010000008.1"/>
</dbReference>
<name>A0ABS9RTF5_9GAMM</name>
<gene>
    <name evidence="1" type="ORF">MKP05_08320</name>
</gene>
<evidence type="ECO:0000313" key="2">
    <source>
        <dbReference type="Proteomes" id="UP001202117"/>
    </source>
</evidence>
<comment type="caution">
    <text evidence="1">The sequence shown here is derived from an EMBL/GenBank/DDBJ whole genome shotgun (WGS) entry which is preliminary data.</text>
</comment>
<organism evidence="1 2">
    <name type="scientific">Halomonas flagellata</name>
    <dbReference type="NCBI Taxonomy" id="2920385"/>
    <lineage>
        <taxon>Bacteria</taxon>
        <taxon>Pseudomonadati</taxon>
        <taxon>Pseudomonadota</taxon>
        <taxon>Gammaproteobacteria</taxon>
        <taxon>Oceanospirillales</taxon>
        <taxon>Halomonadaceae</taxon>
        <taxon>Halomonas</taxon>
    </lineage>
</organism>
<evidence type="ECO:0000313" key="1">
    <source>
        <dbReference type="EMBL" id="MCH4563133.1"/>
    </source>
</evidence>
<keyword evidence="2" id="KW-1185">Reference proteome</keyword>